<dbReference type="AlphaFoldDB" id="A0A6M3K9E4"/>
<feature type="region of interest" description="Disordered" evidence="1">
    <location>
        <begin position="1"/>
        <end position="20"/>
    </location>
</feature>
<accession>A0A6M3K9E4</accession>
<name>A0A6M3K9E4_9ZZZZ</name>
<reference evidence="2" key="1">
    <citation type="submission" date="2020-03" db="EMBL/GenBank/DDBJ databases">
        <title>The deep terrestrial virosphere.</title>
        <authorList>
            <person name="Holmfeldt K."/>
            <person name="Nilsson E."/>
            <person name="Simone D."/>
            <person name="Lopez-Fernandez M."/>
            <person name="Wu X."/>
            <person name="de Brujin I."/>
            <person name="Lundin D."/>
            <person name="Andersson A."/>
            <person name="Bertilsson S."/>
            <person name="Dopson M."/>
        </authorList>
    </citation>
    <scope>NUCLEOTIDE SEQUENCE</scope>
    <source>
        <strain evidence="2">MM415A01070</strain>
    </source>
</reference>
<evidence type="ECO:0000313" key="2">
    <source>
        <dbReference type="EMBL" id="QJA78440.1"/>
    </source>
</evidence>
<gene>
    <name evidence="2" type="ORF">MM415A01070_0007</name>
</gene>
<proteinExistence type="predicted"/>
<sequence length="53" mass="6299">MTDDNGNGRPSAAWKPSTMQGPLWRRMNELWREHCERPHDPALWEAYQEAVYL</sequence>
<protein>
    <submittedName>
        <fullName evidence="2">Uncharacterized protein</fullName>
    </submittedName>
</protein>
<evidence type="ECO:0000256" key="1">
    <source>
        <dbReference type="SAM" id="MobiDB-lite"/>
    </source>
</evidence>
<dbReference type="EMBL" id="MT142337">
    <property type="protein sequence ID" value="QJA78440.1"/>
    <property type="molecule type" value="Genomic_DNA"/>
</dbReference>
<organism evidence="2">
    <name type="scientific">viral metagenome</name>
    <dbReference type="NCBI Taxonomy" id="1070528"/>
    <lineage>
        <taxon>unclassified sequences</taxon>
        <taxon>metagenomes</taxon>
        <taxon>organismal metagenomes</taxon>
    </lineage>
</organism>